<evidence type="ECO:0000256" key="4">
    <source>
        <dbReference type="ARBA" id="ARBA00022786"/>
    </source>
</evidence>
<gene>
    <name evidence="7" type="ORF">PAPOLLO_LOCUS27722</name>
</gene>
<organism evidence="7 8">
    <name type="scientific">Parnassius apollo</name>
    <name type="common">Apollo butterfly</name>
    <name type="synonym">Papilio apollo</name>
    <dbReference type="NCBI Taxonomy" id="110799"/>
    <lineage>
        <taxon>Eukaryota</taxon>
        <taxon>Metazoa</taxon>
        <taxon>Ecdysozoa</taxon>
        <taxon>Arthropoda</taxon>
        <taxon>Hexapoda</taxon>
        <taxon>Insecta</taxon>
        <taxon>Pterygota</taxon>
        <taxon>Neoptera</taxon>
        <taxon>Endopterygota</taxon>
        <taxon>Lepidoptera</taxon>
        <taxon>Glossata</taxon>
        <taxon>Ditrysia</taxon>
        <taxon>Papilionoidea</taxon>
        <taxon>Papilionidae</taxon>
        <taxon>Parnassiinae</taxon>
        <taxon>Parnassini</taxon>
        <taxon>Parnassius</taxon>
        <taxon>Parnassius</taxon>
    </lineage>
</organism>
<dbReference type="EMBL" id="CAJQZP010001686">
    <property type="protein sequence ID" value="CAG5058816.1"/>
    <property type="molecule type" value="Genomic_DNA"/>
</dbReference>
<comment type="caution">
    <text evidence="7">The sequence shown here is derived from an EMBL/GenBank/DDBJ whole genome shotgun (WGS) entry which is preliminary data.</text>
</comment>
<dbReference type="Proteomes" id="UP000691718">
    <property type="component" value="Unassembled WGS sequence"/>
</dbReference>
<sequence length="98" mass="11492">MSYGVPSWSFNVWNSSGTLLKLEEIRRMCFIQITTEEFYSVITQQEHPLFHRPYFIMHPCHTAQLLTEFKNKSRNIIVTFLGLISPLLQLNLALEYGL</sequence>
<dbReference type="GO" id="GO:0000422">
    <property type="term" value="P:autophagy of mitochondrion"/>
    <property type="evidence" value="ECO:0007669"/>
    <property type="project" value="TreeGrafter"/>
</dbReference>
<evidence type="ECO:0000256" key="1">
    <source>
        <dbReference type="ARBA" id="ARBA00005696"/>
    </source>
</evidence>
<dbReference type="GO" id="GO:0061651">
    <property type="term" value="F:Atg12 conjugating enzyme activity"/>
    <property type="evidence" value="ECO:0007669"/>
    <property type="project" value="TreeGrafter"/>
</dbReference>
<dbReference type="OrthoDB" id="4089664at2759"/>
<keyword evidence="5" id="KW-0072">Autophagy</keyword>
<proteinExistence type="inferred from homology"/>
<dbReference type="PANTHER" id="PTHR14957:SF1">
    <property type="entry name" value="UBIQUITIN-LIKE-CONJUGATING ENZYME ATG10"/>
    <property type="match status" value="1"/>
</dbReference>
<evidence type="ECO:0000313" key="7">
    <source>
        <dbReference type="EMBL" id="CAG5058816.1"/>
    </source>
</evidence>
<evidence type="ECO:0000256" key="2">
    <source>
        <dbReference type="ARBA" id="ARBA00021099"/>
    </source>
</evidence>
<protein>
    <recommendedName>
        <fullName evidence="2">Ubiquitin-like-conjugating enzyme ATG10</fullName>
    </recommendedName>
    <alternativeName>
        <fullName evidence="6">Autophagy-related protein 10</fullName>
    </alternativeName>
</protein>
<keyword evidence="4" id="KW-0833">Ubl conjugation pathway</keyword>
<keyword evidence="8" id="KW-1185">Reference proteome</keyword>
<comment type="similarity">
    <text evidence="1">Belongs to the ATG10 family.</text>
</comment>
<dbReference type="Pfam" id="PF03987">
    <property type="entry name" value="Autophagy_act_C"/>
    <property type="match status" value="1"/>
</dbReference>
<dbReference type="InterPro" id="IPR007135">
    <property type="entry name" value="Atg3/Atg10"/>
</dbReference>
<name>A0A8S3YB67_PARAO</name>
<dbReference type="GO" id="GO:0032446">
    <property type="term" value="P:protein modification by small protein conjugation"/>
    <property type="evidence" value="ECO:0007669"/>
    <property type="project" value="TreeGrafter"/>
</dbReference>
<evidence type="ECO:0000256" key="6">
    <source>
        <dbReference type="ARBA" id="ARBA00029833"/>
    </source>
</evidence>
<evidence type="ECO:0000313" key="8">
    <source>
        <dbReference type="Proteomes" id="UP000691718"/>
    </source>
</evidence>
<accession>A0A8S3YB67</accession>
<evidence type="ECO:0000256" key="5">
    <source>
        <dbReference type="ARBA" id="ARBA00023006"/>
    </source>
</evidence>
<keyword evidence="3" id="KW-0808">Transferase</keyword>
<dbReference type="GO" id="GO:0005829">
    <property type="term" value="C:cytosol"/>
    <property type="evidence" value="ECO:0007669"/>
    <property type="project" value="TreeGrafter"/>
</dbReference>
<evidence type="ECO:0000256" key="3">
    <source>
        <dbReference type="ARBA" id="ARBA00022679"/>
    </source>
</evidence>
<dbReference type="AlphaFoldDB" id="A0A8S3YB67"/>
<reference evidence="7" key="1">
    <citation type="submission" date="2021-04" db="EMBL/GenBank/DDBJ databases">
        <authorList>
            <person name="Tunstrom K."/>
        </authorList>
    </citation>
    <scope>NUCLEOTIDE SEQUENCE</scope>
</reference>
<dbReference type="PANTHER" id="PTHR14957">
    <property type="entry name" value="UBIQUITIN-LIKE-CONJUGATING ENZYME ATG10"/>
    <property type="match status" value="1"/>
</dbReference>
<dbReference type="GO" id="GO:0000045">
    <property type="term" value="P:autophagosome assembly"/>
    <property type="evidence" value="ECO:0007669"/>
    <property type="project" value="TreeGrafter"/>
</dbReference>